<name>A0A9W9EQN3_9EURO</name>
<reference evidence="2" key="2">
    <citation type="journal article" date="2023" name="IMA Fungus">
        <title>Comparative genomic study of the Penicillium genus elucidates a diverse pangenome and 15 lateral gene transfer events.</title>
        <authorList>
            <person name="Petersen C."/>
            <person name="Sorensen T."/>
            <person name="Nielsen M.R."/>
            <person name="Sondergaard T.E."/>
            <person name="Sorensen J.L."/>
            <person name="Fitzpatrick D.A."/>
            <person name="Frisvad J.C."/>
            <person name="Nielsen K.L."/>
        </authorList>
    </citation>
    <scope>NUCLEOTIDE SEQUENCE</scope>
    <source>
        <strain evidence="2">IBT 30761</strain>
    </source>
</reference>
<protein>
    <recommendedName>
        <fullName evidence="4">Bacteriocin-protection protein</fullName>
    </recommendedName>
</protein>
<dbReference type="Proteomes" id="UP001149074">
    <property type="component" value="Unassembled WGS sequence"/>
</dbReference>
<reference evidence="2" key="1">
    <citation type="submission" date="2022-11" db="EMBL/GenBank/DDBJ databases">
        <authorList>
            <person name="Petersen C."/>
        </authorList>
    </citation>
    <scope>NUCLEOTIDE SEQUENCE</scope>
    <source>
        <strain evidence="2">IBT 30761</strain>
    </source>
</reference>
<dbReference type="Pfam" id="PF13376">
    <property type="entry name" value="OmdA"/>
    <property type="match status" value="1"/>
</dbReference>
<organism evidence="2 3">
    <name type="scientific">Penicillium argentinense</name>
    <dbReference type="NCBI Taxonomy" id="1131581"/>
    <lineage>
        <taxon>Eukaryota</taxon>
        <taxon>Fungi</taxon>
        <taxon>Dikarya</taxon>
        <taxon>Ascomycota</taxon>
        <taxon>Pezizomycotina</taxon>
        <taxon>Eurotiomycetes</taxon>
        <taxon>Eurotiomycetidae</taxon>
        <taxon>Eurotiales</taxon>
        <taxon>Aspergillaceae</taxon>
        <taxon>Penicillium</taxon>
    </lineage>
</organism>
<feature type="region of interest" description="Disordered" evidence="1">
    <location>
        <begin position="199"/>
        <end position="239"/>
    </location>
</feature>
<evidence type="ECO:0000256" key="1">
    <source>
        <dbReference type="SAM" id="MobiDB-lite"/>
    </source>
</evidence>
<dbReference type="AlphaFoldDB" id="A0A9W9EQN3"/>
<dbReference type="EMBL" id="JAPQKI010000010">
    <property type="protein sequence ID" value="KAJ5086090.1"/>
    <property type="molecule type" value="Genomic_DNA"/>
</dbReference>
<feature type="compositionally biased region" description="Basic residues" evidence="1">
    <location>
        <begin position="225"/>
        <end position="239"/>
    </location>
</feature>
<evidence type="ECO:0000313" key="3">
    <source>
        <dbReference type="Proteomes" id="UP001149074"/>
    </source>
</evidence>
<dbReference type="OrthoDB" id="10263401at2759"/>
<dbReference type="RefSeq" id="XP_056470768.1">
    <property type="nucleotide sequence ID" value="XM_056623352.1"/>
</dbReference>
<accession>A0A9W9EQN3</accession>
<dbReference type="GeneID" id="81362331"/>
<evidence type="ECO:0000313" key="2">
    <source>
        <dbReference type="EMBL" id="KAJ5086090.1"/>
    </source>
</evidence>
<keyword evidence="3" id="KW-1185">Reference proteome</keyword>
<evidence type="ECO:0008006" key="4">
    <source>
        <dbReference type="Google" id="ProtNLM"/>
    </source>
</evidence>
<proteinExistence type="predicted"/>
<comment type="caution">
    <text evidence="2">The sequence shown here is derived from an EMBL/GenBank/DDBJ whole genome shotgun (WGS) entry which is preliminary data.</text>
</comment>
<gene>
    <name evidence="2" type="ORF">N7532_010861</name>
</gene>
<feature type="compositionally biased region" description="Basic and acidic residues" evidence="1">
    <location>
        <begin position="200"/>
        <end position="221"/>
    </location>
</feature>
<sequence>MSTKPLPSDLPIHSFPTAKDLEEFLEREHSTAPGFYLKLAKKNSGIPSVSAADAVETALCFGWIDGRANGLDQNWWLVRYTPRRAKSIWSQKNVNTIGRLIETGRMRPAGLVAVEAAKADGRWERAYAGPATITVPEDFTAILTEQPTAASFFESLDKSDRYSVLWRIQTASPTVRKKRIEALVAMLAKGKTPGTLKADSFVEKNISKDTSRGSRQREKTPIKKTVAKGTRKGLRSNKE</sequence>